<dbReference type="PANTHER" id="PTHR33798:SF5">
    <property type="entry name" value="FLAVIN REDUCTASE LIKE DOMAIN-CONTAINING PROTEIN"/>
    <property type="match status" value="1"/>
</dbReference>
<evidence type="ECO:0000256" key="4">
    <source>
        <dbReference type="ARBA" id="ARBA00038054"/>
    </source>
</evidence>
<evidence type="ECO:0000313" key="7">
    <source>
        <dbReference type="Proteomes" id="UP000777438"/>
    </source>
</evidence>
<proteinExistence type="inferred from homology"/>
<dbReference type="OrthoDB" id="10250990at2759"/>
<dbReference type="SMART" id="SM00903">
    <property type="entry name" value="Flavin_Reduct"/>
    <property type="match status" value="1"/>
</dbReference>
<dbReference type="GO" id="GO:0010181">
    <property type="term" value="F:FMN binding"/>
    <property type="evidence" value="ECO:0007669"/>
    <property type="project" value="InterPro"/>
</dbReference>
<organism evidence="6 7">
    <name type="scientific">Thelonectria olida</name>
    <dbReference type="NCBI Taxonomy" id="1576542"/>
    <lineage>
        <taxon>Eukaryota</taxon>
        <taxon>Fungi</taxon>
        <taxon>Dikarya</taxon>
        <taxon>Ascomycota</taxon>
        <taxon>Pezizomycotina</taxon>
        <taxon>Sordariomycetes</taxon>
        <taxon>Hypocreomycetidae</taxon>
        <taxon>Hypocreales</taxon>
        <taxon>Nectriaceae</taxon>
        <taxon>Thelonectria</taxon>
    </lineage>
</organism>
<protein>
    <recommendedName>
        <fullName evidence="5">Flavin reductase like domain-containing protein</fullName>
    </recommendedName>
</protein>
<dbReference type="AlphaFoldDB" id="A0A9P9ARV7"/>
<comment type="cofactor">
    <cofactor evidence="1">
        <name>FMN</name>
        <dbReference type="ChEBI" id="CHEBI:58210"/>
    </cofactor>
</comment>
<dbReference type="SUPFAM" id="SSF50475">
    <property type="entry name" value="FMN-binding split barrel"/>
    <property type="match status" value="1"/>
</dbReference>
<dbReference type="Proteomes" id="UP000777438">
    <property type="component" value="Unassembled WGS sequence"/>
</dbReference>
<reference evidence="6 7" key="1">
    <citation type="journal article" date="2021" name="Nat. Commun.">
        <title>Genetic determinants of endophytism in the Arabidopsis root mycobiome.</title>
        <authorList>
            <person name="Mesny F."/>
            <person name="Miyauchi S."/>
            <person name="Thiergart T."/>
            <person name="Pickel B."/>
            <person name="Atanasova L."/>
            <person name="Karlsson M."/>
            <person name="Huettel B."/>
            <person name="Barry K.W."/>
            <person name="Haridas S."/>
            <person name="Chen C."/>
            <person name="Bauer D."/>
            <person name="Andreopoulos W."/>
            <person name="Pangilinan J."/>
            <person name="LaButti K."/>
            <person name="Riley R."/>
            <person name="Lipzen A."/>
            <person name="Clum A."/>
            <person name="Drula E."/>
            <person name="Henrissat B."/>
            <person name="Kohler A."/>
            <person name="Grigoriev I.V."/>
            <person name="Martin F.M."/>
            <person name="Hacquard S."/>
        </authorList>
    </citation>
    <scope>NUCLEOTIDE SEQUENCE [LARGE SCALE GENOMIC DNA]</scope>
    <source>
        <strain evidence="6 7">MPI-CAGE-CH-0241</strain>
    </source>
</reference>
<dbReference type="PANTHER" id="PTHR33798">
    <property type="entry name" value="FLAVOPROTEIN OXYGENASE"/>
    <property type="match status" value="1"/>
</dbReference>
<name>A0A9P9ARV7_9HYPO</name>
<feature type="domain" description="Flavin reductase like" evidence="5">
    <location>
        <begin position="113"/>
        <end position="274"/>
    </location>
</feature>
<comment type="caution">
    <text evidence="6">The sequence shown here is derived from an EMBL/GenBank/DDBJ whole genome shotgun (WGS) entry which is preliminary data.</text>
</comment>
<accession>A0A9P9ARV7</accession>
<dbReference type="EMBL" id="JAGPYM010000003">
    <property type="protein sequence ID" value="KAH6897156.1"/>
    <property type="molecule type" value="Genomic_DNA"/>
</dbReference>
<sequence length="320" mass="35148">MFRNLHSPRLPIYLVRLSSSPFNVTKRLINTTTRTMADSAKRNPHPDFKATEAARPDWDSKAGVRFTKTPDPDWKLGSGANKLGETGPSKAHIAIDPHAPGRSLLSNYKFLISSIVPRPIAFVSSRAADGSAVNLAPFSWFNMINYDPPMFIVSVASPLDRAKDTLRNLVDSRECVINIISEPFIEAANATCVNAPYGVSEWDVSGLTPAYDCETVACARVREAIVSVEAKLHSVQELDSKAQPGQKSCTLLILEGTRFWVREDATNEDKSLVDPDVLRPISRLGGITYGRTTDLAELPRTDFDEDVGGLEGYENIKNGN</sequence>
<evidence type="ECO:0000259" key="5">
    <source>
        <dbReference type="SMART" id="SM00903"/>
    </source>
</evidence>
<evidence type="ECO:0000256" key="1">
    <source>
        <dbReference type="ARBA" id="ARBA00001917"/>
    </source>
</evidence>
<dbReference type="InterPro" id="IPR012349">
    <property type="entry name" value="Split_barrel_FMN-bd"/>
</dbReference>
<dbReference type="Gene3D" id="2.30.110.10">
    <property type="entry name" value="Electron Transport, Fmn-binding Protein, Chain A"/>
    <property type="match status" value="1"/>
</dbReference>
<evidence type="ECO:0000256" key="2">
    <source>
        <dbReference type="ARBA" id="ARBA00022630"/>
    </source>
</evidence>
<dbReference type="InterPro" id="IPR002563">
    <property type="entry name" value="Flavin_Rdtase-like_dom"/>
</dbReference>
<evidence type="ECO:0000256" key="3">
    <source>
        <dbReference type="ARBA" id="ARBA00022643"/>
    </source>
</evidence>
<keyword evidence="2" id="KW-0285">Flavoprotein</keyword>
<keyword evidence="7" id="KW-1185">Reference proteome</keyword>
<keyword evidence="3" id="KW-0288">FMN</keyword>
<evidence type="ECO:0000313" key="6">
    <source>
        <dbReference type="EMBL" id="KAH6897156.1"/>
    </source>
</evidence>
<dbReference type="Pfam" id="PF01613">
    <property type="entry name" value="Flavin_Reduct"/>
    <property type="match status" value="1"/>
</dbReference>
<comment type="similarity">
    <text evidence="4">Belongs to the flavoredoxin family.</text>
</comment>
<gene>
    <name evidence="6" type="ORF">B0T10DRAFT_476105</name>
</gene>